<evidence type="ECO:0000313" key="1">
    <source>
        <dbReference type="EMBL" id="KOX90313.1"/>
    </source>
</evidence>
<gene>
    <name evidence="1" type="ORF">BVI061214_01503</name>
</gene>
<dbReference type="AlphaFoldDB" id="A0A0N0BM03"/>
<reference evidence="1 2" key="1">
    <citation type="submission" date="2015-07" db="EMBL/GenBank/DDBJ databases">
        <authorList>
            <person name="Noorani M."/>
        </authorList>
    </citation>
    <scope>NUCLEOTIDE SEQUENCE [LARGE SCALE GENOMIC DNA]</scope>
    <source>
        <strain evidence="2">ATCC 25104 / DSM 625 / JCM 10724 / NBRC 103206 / NCIMB 11243 / YT-1</strain>
    </source>
</reference>
<dbReference type="PATRIC" id="fig|271.14.peg.1578"/>
<sequence>MRNGKGYGFPAKGWLWVGLLLGVSACSVPFSYEVNVLNYADLSGTFTVGQGGINPNPQTVGPVEIQYTPDPRVNLTGAVLDYKVCFASETPGASFRGSVAYTAYLGGDAGTLFLEANKLAEGTKDVSGLSTGEVCVEGQAQATAAQVQALQSGTFYVGARISGDATSDQEATVRYRTERFLLRLSGSVRP</sequence>
<accession>A0A0N0BM03</accession>
<dbReference type="EMBL" id="LHCI01000106">
    <property type="protein sequence ID" value="KOX90313.1"/>
    <property type="molecule type" value="Genomic_DNA"/>
</dbReference>
<comment type="caution">
    <text evidence="1">The sequence shown here is derived from an EMBL/GenBank/DDBJ whole genome shotgun (WGS) entry which is preliminary data.</text>
</comment>
<evidence type="ECO:0008006" key="3">
    <source>
        <dbReference type="Google" id="ProtNLM"/>
    </source>
</evidence>
<dbReference type="RefSeq" id="WP_053767899.1">
    <property type="nucleotide sequence ID" value="NZ_LHCI01000106.1"/>
</dbReference>
<evidence type="ECO:0000313" key="2">
    <source>
        <dbReference type="Proteomes" id="UP000037685"/>
    </source>
</evidence>
<dbReference type="Proteomes" id="UP000037685">
    <property type="component" value="Unassembled WGS sequence"/>
</dbReference>
<proteinExistence type="predicted"/>
<name>A0A0N0BM03_THEAQ</name>
<dbReference type="PROSITE" id="PS51257">
    <property type="entry name" value="PROKAR_LIPOPROTEIN"/>
    <property type="match status" value="1"/>
</dbReference>
<organism evidence="1 2">
    <name type="scientific">Thermus aquaticus</name>
    <dbReference type="NCBI Taxonomy" id="271"/>
    <lineage>
        <taxon>Bacteria</taxon>
        <taxon>Thermotogati</taxon>
        <taxon>Deinococcota</taxon>
        <taxon>Deinococci</taxon>
        <taxon>Thermales</taxon>
        <taxon>Thermaceae</taxon>
        <taxon>Thermus</taxon>
    </lineage>
</organism>
<protein>
    <recommendedName>
        <fullName evidence="3">Lipoprotein</fullName>
    </recommendedName>
</protein>